<reference evidence="2 3" key="1">
    <citation type="submission" date="2015-03" db="EMBL/GenBank/DDBJ databases">
        <title>Complete genome sequence of Lactobacillus acetotolerans NBRC 13120.</title>
        <authorList>
            <person name="Toh H."/>
            <person name="Morita H."/>
            <person name="Fujita N."/>
        </authorList>
    </citation>
    <scope>NUCLEOTIDE SEQUENCE [LARGE SCALE GENOMIC DNA]</scope>
    <source>
        <strain evidence="2 3">NBRC 13120</strain>
    </source>
</reference>
<dbReference type="RefSeq" id="WP_156171253.1">
    <property type="nucleotide sequence ID" value="NZ_AP014808.1"/>
</dbReference>
<name>A0A0D6A5M2_9LACO</name>
<accession>A0A0D6A5M2</accession>
<sequence length="315" mass="37344">MLPNLKNRRNKILNRPRSLSPKKQRQLMEKRGIIFPKNTHKQDAEKIQEIGYYKLKEFAIPFSVKKGKRLRYKNLTFANLLKRYYQDKNLRIYLLHAIENVEVYLNNLIATLLGDKYGAFGYLEFKEWCDRSIPKFEIEEKQFYFKNNLLKEMKRSNLPDIKAPNNQNEDGFPSVWTMVDCLTFGESIFLFSIMSKKNKEKISNVFDLTPRELYSCLKCLNMIRIVCCHNSNLIDISIRTRSSMPHKYKNVLFKVNGNYTNRVALVIALVKYFLNKINPKYNFNNIYYALQSLIDNDDNEAHRLGFKNKNAIKFL</sequence>
<gene>
    <name evidence="2" type="ORF">LBAT_1326</name>
</gene>
<dbReference type="Pfam" id="PF07751">
    <property type="entry name" value="Abi_2"/>
    <property type="match status" value="1"/>
</dbReference>
<dbReference type="Proteomes" id="UP000035709">
    <property type="component" value="Chromosome"/>
</dbReference>
<keyword evidence="3" id="KW-1185">Reference proteome</keyword>
<evidence type="ECO:0000256" key="1">
    <source>
        <dbReference type="SAM" id="MobiDB-lite"/>
    </source>
</evidence>
<dbReference type="InterPro" id="IPR011664">
    <property type="entry name" value="Abi_system_AbiD/AbiF-like"/>
</dbReference>
<proteinExistence type="predicted"/>
<dbReference type="STRING" id="1600.LBAT_1326"/>
<dbReference type="PATRIC" id="fig|1600.4.peg.1353"/>
<organism evidence="2 3">
    <name type="scientific">Lactobacillus acetotolerans</name>
    <dbReference type="NCBI Taxonomy" id="1600"/>
    <lineage>
        <taxon>Bacteria</taxon>
        <taxon>Bacillati</taxon>
        <taxon>Bacillota</taxon>
        <taxon>Bacilli</taxon>
        <taxon>Lactobacillales</taxon>
        <taxon>Lactobacillaceae</taxon>
        <taxon>Lactobacillus</taxon>
    </lineage>
</organism>
<dbReference type="OrthoDB" id="5363652at2"/>
<feature type="region of interest" description="Disordered" evidence="1">
    <location>
        <begin position="1"/>
        <end position="21"/>
    </location>
</feature>
<evidence type="ECO:0000313" key="2">
    <source>
        <dbReference type="EMBL" id="BAQ57715.1"/>
    </source>
</evidence>
<dbReference type="KEGG" id="lae:LBAT_1326"/>
<dbReference type="EMBL" id="AP014808">
    <property type="protein sequence ID" value="BAQ57715.1"/>
    <property type="molecule type" value="Genomic_DNA"/>
</dbReference>
<dbReference type="AlphaFoldDB" id="A0A0D6A5M2"/>
<evidence type="ECO:0000313" key="3">
    <source>
        <dbReference type="Proteomes" id="UP000035709"/>
    </source>
</evidence>
<protein>
    <submittedName>
        <fullName evidence="2">Phage resistance protein</fullName>
    </submittedName>
</protein>